<feature type="transmembrane region" description="Helical" evidence="1">
    <location>
        <begin position="253"/>
        <end position="270"/>
    </location>
</feature>
<dbReference type="InParanoid" id="A0A2J6TVA3"/>
<dbReference type="InterPro" id="IPR046529">
    <property type="entry name" value="DUF6594"/>
</dbReference>
<dbReference type="Proteomes" id="UP000235371">
    <property type="component" value="Unassembled WGS sequence"/>
</dbReference>
<name>A0A2J6TVA3_9HELO</name>
<evidence type="ECO:0000313" key="3">
    <source>
        <dbReference type="EMBL" id="PMD66921.1"/>
    </source>
</evidence>
<dbReference type="PANTHER" id="PTHR34502">
    <property type="entry name" value="DUF6594 DOMAIN-CONTAINING PROTEIN-RELATED"/>
    <property type="match status" value="1"/>
</dbReference>
<dbReference type="RefSeq" id="XP_024743825.1">
    <property type="nucleotide sequence ID" value="XM_024886222.1"/>
</dbReference>
<keyword evidence="1" id="KW-1133">Transmembrane helix</keyword>
<dbReference type="PANTHER" id="PTHR34502:SF3">
    <property type="entry name" value="DUF6594 DOMAIN-CONTAINING PROTEIN"/>
    <property type="match status" value="1"/>
</dbReference>
<keyword evidence="1" id="KW-0472">Membrane</keyword>
<dbReference type="OrthoDB" id="3533814at2759"/>
<dbReference type="GeneID" id="36594299"/>
<proteinExistence type="predicted"/>
<evidence type="ECO:0000313" key="4">
    <source>
        <dbReference type="Proteomes" id="UP000235371"/>
    </source>
</evidence>
<reference evidence="3 4" key="1">
    <citation type="submission" date="2016-04" db="EMBL/GenBank/DDBJ databases">
        <title>A degradative enzymes factory behind the ericoid mycorrhizal symbiosis.</title>
        <authorList>
            <consortium name="DOE Joint Genome Institute"/>
            <person name="Martino E."/>
            <person name="Morin E."/>
            <person name="Grelet G."/>
            <person name="Kuo A."/>
            <person name="Kohler A."/>
            <person name="Daghino S."/>
            <person name="Barry K."/>
            <person name="Choi C."/>
            <person name="Cichocki N."/>
            <person name="Clum A."/>
            <person name="Copeland A."/>
            <person name="Hainaut M."/>
            <person name="Haridas S."/>
            <person name="Labutti K."/>
            <person name="Lindquist E."/>
            <person name="Lipzen A."/>
            <person name="Khouja H.-R."/>
            <person name="Murat C."/>
            <person name="Ohm R."/>
            <person name="Olson A."/>
            <person name="Spatafora J."/>
            <person name="Veneault-Fourrey C."/>
            <person name="Henrissat B."/>
            <person name="Grigoriev I."/>
            <person name="Martin F."/>
            <person name="Perotto S."/>
        </authorList>
    </citation>
    <scope>NUCLEOTIDE SEQUENCE [LARGE SCALE GENOMIC DNA]</scope>
    <source>
        <strain evidence="3 4">E</strain>
    </source>
</reference>
<feature type="domain" description="DUF6594" evidence="2">
    <location>
        <begin position="16"/>
        <end position="266"/>
    </location>
</feature>
<dbReference type="AlphaFoldDB" id="A0A2J6TVA3"/>
<dbReference type="Pfam" id="PF20237">
    <property type="entry name" value="DUF6594"/>
    <property type="match status" value="1"/>
</dbReference>
<feature type="transmembrane region" description="Helical" evidence="1">
    <location>
        <begin position="227"/>
        <end position="246"/>
    </location>
</feature>
<feature type="transmembrane region" description="Helical" evidence="1">
    <location>
        <begin position="200"/>
        <end position="221"/>
    </location>
</feature>
<evidence type="ECO:0000256" key="1">
    <source>
        <dbReference type="SAM" id="Phobius"/>
    </source>
</evidence>
<keyword evidence="4" id="KW-1185">Reference proteome</keyword>
<keyword evidence="1" id="KW-0812">Transmembrane</keyword>
<evidence type="ECO:0000259" key="2">
    <source>
        <dbReference type="Pfam" id="PF20237"/>
    </source>
</evidence>
<accession>A0A2J6TVA3</accession>
<dbReference type="EMBL" id="KZ613740">
    <property type="protein sequence ID" value="PMD66921.1"/>
    <property type="molecule type" value="Genomic_DNA"/>
</dbReference>
<organism evidence="3 4">
    <name type="scientific">Hyaloscypha bicolor E</name>
    <dbReference type="NCBI Taxonomy" id="1095630"/>
    <lineage>
        <taxon>Eukaryota</taxon>
        <taxon>Fungi</taxon>
        <taxon>Dikarya</taxon>
        <taxon>Ascomycota</taxon>
        <taxon>Pezizomycotina</taxon>
        <taxon>Leotiomycetes</taxon>
        <taxon>Helotiales</taxon>
        <taxon>Hyaloscyphaceae</taxon>
        <taxon>Hyaloscypha</taxon>
        <taxon>Hyaloscypha bicolor</taxon>
    </lineage>
</organism>
<sequence>MTTKSKPTVEHYRQGYPRLAAFLNLDPNFTIFRRFDTLHLRVLLEQQDRLCELQQQLEDCDDAETVQLNLSSRRQDDNMTRRNILQQVATELKDYDKGVLRFHRMIALPRARKRHRRSVHNWVNGNKPVVRSESASLIAAPSAKDYIALYAEDSDRAGFELFFDRVVQSYPRLASYVSHGMAKTSDRNVFILRRNLYGRVIKCLVALSIPTGIIFPMLLLYRFEKSGSRSAISAIFVLIASFAICFMTKVTKYNLLLAVVGYAAVLSAFLSNPGPI</sequence>
<gene>
    <name evidence="3" type="ORF">K444DRAFT_658117</name>
</gene>
<protein>
    <recommendedName>
        <fullName evidence="2">DUF6594 domain-containing protein</fullName>
    </recommendedName>
</protein>